<feature type="domain" description="PA14" evidence="1">
    <location>
        <begin position="741"/>
        <end position="879"/>
    </location>
</feature>
<dbReference type="RefSeq" id="WP_218091393.1">
    <property type="nucleotide sequence ID" value="NZ_CAJVAS010000005.1"/>
</dbReference>
<comment type="caution">
    <text evidence="2">The sequence shown here is derived from an EMBL/GenBank/DDBJ whole genome shotgun (WGS) entry which is preliminary data.</text>
</comment>
<keyword evidence="3" id="KW-1185">Reference proteome</keyword>
<name>A0A916NPB0_9BACL</name>
<dbReference type="InterPro" id="IPR011658">
    <property type="entry name" value="PA14_dom"/>
</dbReference>
<dbReference type="AlphaFoldDB" id="A0A916NPB0"/>
<sequence length="934" mass="105022">MKRFTPLLLTIVLMLGTCLPGVGILYNHPTPLAQAAVLERPYVDWKQQEVPFGTRSFYSAPWRSYMDTWDSGRFLETLGINFNVAPQEAEATAKVLAEAGIRSARVEIGWGHLSFEDDSQFVAQQKQNFNRMLTALRDNNIRPLILLNANSGSPVPNKQFEVTLSKSAKAGDTVIYLQSTAGIRPKYTGLMGMAYQTMYPVITQVDSVTGRSELSVPLPKDLPQGKLRLIELKYQPISGTQFTDGSMNPAAEETLNGWNNYVKTVTDFVKDVLGTNNASDAGFDLEVWNELTFGSHFLNINNYYNPPLSFSKPLSYTSNGGTVTDYEVLLLATADYVARSENKLPGVHVISGFSNQRPWENGSSILPGQAGFSRHYYTSNSVVNETTFPNKPTFGATGTLDKEFYVPDHDIYFPERWFYAYQTEFVVRDLQPFPGPWSIHHRYSNPGNGKPSEVWMTETNLFRLPFAQNLMTATNVDMKNENLINVMHRMGMKSMMRIYTFYSHKGIKAAEIFAAKDGDLTFGVLPSAFFEELRKNNYNLTPSVREKAGPSLKALSNVVQLMKTGKSIELTRPLKVESLNEPEPRLVFKGDGTPEHPDVYQRDDFTLLPYQLDSNKFAVGYYVITRDMTKTWDSTKDILDPARYDMPPEQFEMTLSNIRGKNVKVYAYDPLTNMNINVPLVRTTPTTITVTLETMDYPRFLMIEEEGTGPLITRPQLVKSSGKAIFSFIPNLSGKVSISWGPYPIRSTGTFKEESFPLNQFDKPPISSREVQLINITKESGEMANSKGSWRWTGTIVPKYTENYTFLIDSDSCRLGLYIDGKNIIQSCSIIPASGSIQLEAGKPYELDLRYSNDYAFPHNVSLYWASASQTREIVAPDNKGKNQLVANVTGNLAGVLNLPNLKSGEGVKMEYESEGIIIRFPQWNYDTRGVLWP</sequence>
<dbReference type="Pfam" id="PF07691">
    <property type="entry name" value="PA14"/>
    <property type="match status" value="1"/>
</dbReference>
<evidence type="ECO:0000259" key="1">
    <source>
        <dbReference type="PROSITE" id="PS51820"/>
    </source>
</evidence>
<proteinExistence type="predicted"/>
<dbReference type="PROSITE" id="PS51820">
    <property type="entry name" value="PA14"/>
    <property type="match status" value="1"/>
</dbReference>
<organism evidence="2 3">
    <name type="scientific">Paenibacillus solanacearum</name>
    <dbReference type="NCBI Taxonomy" id="2048548"/>
    <lineage>
        <taxon>Bacteria</taxon>
        <taxon>Bacillati</taxon>
        <taxon>Bacillota</taxon>
        <taxon>Bacilli</taxon>
        <taxon>Bacillales</taxon>
        <taxon>Paenibacillaceae</taxon>
        <taxon>Paenibacillus</taxon>
    </lineage>
</organism>
<dbReference type="Proteomes" id="UP000693672">
    <property type="component" value="Unassembled WGS sequence"/>
</dbReference>
<reference evidence="2" key="1">
    <citation type="submission" date="2021-06" db="EMBL/GenBank/DDBJ databases">
        <authorList>
            <person name="Criscuolo A."/>
        </authorList>
    </citation>
    <scope>NUCLEOTIDE SEQUENCE</scope>
    <source>
        <strain evidence="2">CIP111600</strain>
    </source>
</reference>
<gene>
    <name evidence="2" type="ORF">PAESOLCIP111_01583</name>
</gene>
<protein>
    <recommendedName>
        <fullName evidence="1">PA14 domain-containing protein</fullName>
    </recommendedName>
</protein>
<dbReference type="InterPro" id="IPR037524">
    <property type="entry name" value="PA14/GLEYA"/>
</dbReference>
<accession>A0A916NPB0</accession>
<evidence type="ECO:0000313" key="3">
    <source>
        <dbReference type="Proteomes" id="UP000693672"/>
    </source>
</evidence>
<evidence type="ECO:0000313" key="2">
    <source>
        <dbReference type="EMBL" id="CAG7613278.1"/>
    </source>
</evidence>
<dbReference type="SMART" id="SM00758">
    <property type="entry name" value="PA14"/>
    <property type="match status" value="1"/>
</dbReference>
<dbReference type="EMBL" id="CAJVAS010000005">
    <property type="protein sequence ID" value="CAG7613278.1"/>
    <property type="molecule type" value="Genomic_DNA"/>
</dbReference>